<dbReference type="RefSeq" id="WP_085585954.1">
    <property type="nucleotide sequence ID" value="NZ_JFKA01000015.1"/>
</dbReference>
<dbReference type="InterPro" id="IPR010126">
    <property type="entry name" value="Esterase_phb"/>
</dbReference>
<keyword evidence="1" id="KW-0732">Signal</keyword>
<dbReference type="AlphaFoldDB" id="A0A1Y2KVB3"/>
<dbReference type="GO" id="GO:0005576">
    <property type="term" value="C:extracellular region"/>
    <property type="evidence" value="ECO:0007669"/>
    <property type="project" value="InterPro"/>
</dbReference>
<dbReference type="Gene3D" id="3.40.50.1820">
    <property type="entry name" value="alpha/beta hydrolase"/>
    <property type="match status" value="1"/>
</dbReference>
<comment type="caution">
    <text evidence="3">The sequence shown here is derived from an EMBL/GenBank/DDBJ whole genome shotgun (WGS) entry which is preliminary data.</text>
</comment>
<dbReference type="GO" id="GO:0016787">
    <property type="term" value="F:hydrolase activity"/>
    <property type="evidence" value="ECO:0007669"/>
    <property type="project" value="UniProtKB-KW"/>
</dbReference>
<dbReference type="Proteomes" id="UP000193391">
    <property type="component" value="Unassembled WGS sequence"/>
</dbReference>
<evidence type="ECO:0000256" key="1">
    <source>
        <dbReference type="ARBA" id="ARBA00022729"/>
    </source>
</evidence>
<evidence type="ECO:0000313" key="4">
    <source>
        <dbReference type="Proteomes" id="UP000193391"/>
    </source>
</evidence>
<dbReference type="Pfam" id="PF10503">
    <property type="entry name" value="Esterase_PHB"/>
    <property type="match status" value="1"/>
</dbReference>
<dbReference type="PANTHER" id="PTHR43037:SF1">
    <property type="entry name" value="BLL1128 PROTEIN"/>
    <property type="match status" value="1"/>
</dbReference>
<dbReference type="InterPro" id="IPR050955">
    <property type="entry name" value="Plant_Biomass_Hydrol_Est"/>
</dbReference>
<proteinExistence type="predicted"/>
<keyword evidence="4" id="KW-1185">Reference proteome</keyword>
<dbReference type="NCBIfam" id="TIGR01840">
    <property type="entry name" value="esterase_phb"/>
    <property type="match status" value="1"/>
</dbReference>
<name>A0A1Y2KVB3_9PROT</name>
<dbReference type="EMBL" id="JFKA01000015">
    <property type="protein sequence ID" value="OSQ35735.1"/>
    <property type="molecule type" value="Genomic_DNA"/>
</dbReference>
<evidence type="ECO:0000256" key="2">
    <source>
        <dbReference type="ARBA" id="ARBA00022801"/>
    </source>
</evidence>
<dbReference type="InterPro" id="IPR029058">
    <property type="entry name" value="AB_hydrolase_fold"/>
</dbReference>
<protein>
    <submittedName>
        <fullName evidence="3">PHB depolymerase esterase</fullName>
    </submittedName>
</protein>
<dbReference type="SUPFAM" id="SSF53474">
    <property type="entry name" value="alpha/beta-Hydrolases"/>
    <property type="match status" value="2"/>
</dbReference>
<dbReference type="PANTHER" id="PTHR43037">
    <property type="entry name" value="UNNAMED PRODUCT-RELATED"/>
    <property type="match status" value="1"/>
</dbReference>
<sequence length="378" mass="41360">MYDPFKHARAITNLQMLQTMEAVFNNILSTSFYPGAPAKRTAPETKTVARLPSRPGKVVGKSRQRAKTIHKSGIPATLRAKPTKRGRASFTKGIHICEFGQRSFKLYIPAIARIADTRLPLLVMLHGCKQTPEDFARGTGMNALAEEFGFLVLYPAQEAKSQIYRCWNWYKPDDQVRGSGEPALLASMVSQIITKYRVDPGKVYVAGLSAGASAALIIADAYPDIFAAVGTHSGLPVGAAHNGLTAVIAMKFGAPGLQHSDPMPTIDFHGSSDKVVNPRNGRFIISRALDPYSDLGKTVKSGQKTDGRKYVRTSYRLGTGRSFIEHWVIEGADHAWSGGNAANSYTDPAGPDASREMVQFFLRHRTTAKRRSRRPPGF</sequence>
<organism evidence="3 4">
    <name type="scientific">Thalassospira mesophila</name>
    <dbReference type="NCBI Taxonomy" id="1293891"/>
    <lineage>
        <taxon>Bacteria</taxon>
        <taxon>Pseudomonadati</taxon>
        <taxon>Pseudomonadota</taxon>
        <taxon>Alphaproteobacteria</taxon>
        <taxon>Rhodospirillales</taxon>
        <taxon>Thalassospiraceae</taxon>
        <taxon>Thalassospira</taxon>
    </lineage>
</organism>
<keyword evidence="2" id="KW-0378">Hydrolase</keyword>
<accession>A0A1Y2KVB3</accession>
<gene>
    <name evidence="3" type="ORF">TMES_20115</name>
</gene>
<reference evidence="3 4" key="1">
    <citation type="submission" date="2014-03" db="EMBL/GenBank/DDBJ databases">
        <title>The draft genome sequence of Thalassospira mesophila JCM 18969.</title>
        <authorList>
            <person name="Lai Q."/>
            <person name="Shao Z."/>
        </authorList>
    </citation>
    <scope>NUCLEOTIDE SEQUENCE [LARGE SCALE GENOMIC DNA]</scope>
    <source>
        <strain evidence="3 4">JCM 18969</strain>
    </source>
</reference>
<dbReference type="OrthoDB" id="9767239at2"/>
<dbReference type="STRING" id="1293891.TMES_20115"/>
<evidence type="ECO:0000313" key="3">
    <source>
        <dbReference type="EMBL" id="OSQ35735.1"/>
    </source>
</evidence>